<sequence>MMSLATDILKRSGLAPLSPRANTRIHKRRRNALYPEIQARRKAVRACGFQNGKAVNLGEFKTQERAAIANRLFNYWKSLGYDDIPTKPQRRQYIWRHK</sequence>
<keyword evidence="2" id="KW-1185">Reference proteome</keyword>
<dbReference type="RefSeq" id="YP_009597323.1">
    <property type="nucleotide sequence ID" value="NC_041897.1"/>
</dbReference>
<protein>
    <submittedName>
        <fullName evidence="1">Uncharacterized protein</fullName>
    </submittedName>
</protein>
<name>D2XJK9_9CAUD</name>
<evidence type="ECO:0000313" key="2">
    <source>
        <dbReference type="Proteomes" id="UP000001893"/>
    </source>
</evidence>
<reference evidence="1 2" key="1">
    <citation type="journal article" date="2010" name="Virology">
        <title>A tale of tails: Sialidase is key to success in a model of phage therapy against K1-capsulated Escherichia coli.</title>
        <authorList>
            <person name="Bull J.J."/>
            <person name="Vimr E.R."/>
            <person name="Molineux I.J."/>
        </authorList>
    </citation>
    <scope>NUCLEOTIDE SEQUENCE</scope>
</reference>
<dbReference type="OrthoDB" id="16282at10239"/>
<proteinExistence type="predicted"/>
<dbReference type="Proteomes" id="UP000001893">
    <property type="component" value="Segment"/>
</dbReference>
<evidence type="ECO:0000313" key="1">
    <source>
        <dbReference type="EMBL" id="ADA82387.1"/>
    </source>
</evidence>
<dbReference type="GeneID" id="40072930"/>
<accession>D2XJK9</accession>
<dbReference type="EMBL" id="GU196279">
    <property type="protein sequence ID" value="ADA82387.1"/>
    <property type="molecule type" value="Genomic_DNA"/>
</dbReference>
<dbReference type="KEGG" id="vg:40072930"/>
<organism evidence="1 2">
    <name type="scientific">Escherichia phage K1ind1</name>
    <dbReference type="NCBI Taxonomy" id="698488"/>
    <lineage>
        <taxon>Viruses</taxon>
        <taxon>Duplodnaviria</taxon>
        <taxon>Heunggongvirae</taxon>
        <taxon>Uroviricota</taxon>
        <taxon>Caudoviricetes</taxon>
        <taxon>Sarkviridae</taxon>
        <taxon>Guernseyvirinae</taxon>
        <taxon>Kagunavirus</taxon>
        <taxon>Kagunavirus K1ind1</taxon>
    </lineage>
</organism>